<dbReference type="Pfam" id="PF20289">
    <property type="entry name" value="MComp1"/>
    <property type="match status" value="1"/>
</dbReference>
<evidence type="ECO:0000313" key="2">
    <source>
        <dbReference type="EMBL" id="UNM96412.1"/>
    </source>
</evidence>
<dbReference type="RefSeq" id="WP_242149948.1">
    <property type="nucleotide sequence ID" value="NZ_CP093379.1"/>
</dbReference>
<feature type="coiled-coil region" evidence="1">
    <location>
        <begin position="199"/>
        <end position="226"/>
    </location>
</feature>
<keyword evidence="3" id="KW-1185">Reference proteome</keyword>
<proteinExistence type="predicted"/>
<protein>
    <submittedName>
        <fullName evidence="2">Uncharacterized protein</fullName>
    </submittedName>
</protein>
<dbReference type="EMBL" id="CP093379">
    <property type="protein sequence ID" value="UNM96412.1"/>
    <property type="molecule type" value="Genomic_DNA"/>
</dbReference>
<dbReference type="InterPro" id="IPR046905">
    <property type="entry name" value="ABC-3C_MC1"/>
</dbReference>
<dbReference type="Proteomes" id="UP000829542">
    <property type="component" value="Chromosome"/>
</dbReference>
<name>A0ABY3X5U0_9GAMM</name>
<reference evidence="2 3" key="1">
    <citation type="submission" date="2022-03" db="EMBL/GenBank/DDBJ databases">
        <title>Ignatzschineria rhizosphaerae HR5S32.</title>
        <authorList>
            <person name="Sun J.Q."/>
            <person name="Feng J.Y."/>
        </authorList>
    </citation>
    <scope>NUCLEOTIDE SEQUENCE [LARGE SCALE GENOMIC DNA]</scope>
    <source>
        <strain evidence="2 3">HR5S32</strain>
    </source>
</reference>
<sequence>MIIKDFLIKLQAEFDNKSKPEYLAFFVEKFECEKGNSLENLLFISNDQKDYFVFIEQNAGTLEHSSISELQRKLQVYTRKNFPEGDFISDHYERNSTLIIFVRSDYEIVSDSTVKMIMDIEEDPYLFKKQVVFLNKQEIESLERELLVADSIEDKCKKVIEDIDAFLNFKNELKNNEIQQSALYSLVTKLYEKIPFLTFDVVKKDYQNLSEEINKILKERNVLDLKNTLLSLDFNLESYIEGQLEKDEKEDINEQV</sequence>
<gene>
    <name evidence="2" type="ORF">MMG00_00620</name>
</gene>
<keyword evidence="1" id="KW-0175">Coiled coil</keyword>
<evidence type="ECO:0000313" key="3">
    <source>
        <dbReference type="Proteomes" id="UP000829542"/>
    </source>
</evidence>
<organism evidence="2 3">
    <name type="scientific">Ignatzschineria rhizosphaerae</name>
    <dbReference type="NCBI Taxonomy" id="2923279"/>
    <lineage>
        <taxon>Bacteria</taxon>
        <taxon>Pseudomonadati</taxon>
        <taxon>Pseudomonadota</taxon>
        <taxon>Gammaproteobacteria</taxon>
        <taxon>Cardiobacteriales</taxon>
        <taxon>Ignatzschineriaceae</taxon>
        <taxon>Ignatzschineria</taxon>
    </lineage>
</organism>
<accession>A0ABY3X5U0</accession>
<evidence type="ECO:0000256" key="1">
    <source>
        <dbReference type="SAM" id="Coils"/>
    </source>
</evidence>